<dbReference type="AlphaFoldDB" id="A0AAV8RE72"/>
<accession>A0AAV8RE72</accession>
<evidence type="ECO:0000313" key="1">
    <source>
        <dbReference type="EMBL" id="KAJ8499267.1"/>
    </source>
</evidence>
<keyword evidence="2" id="KW-1185">Reference proteome</keyword>
<protein>
    <submittedName>
        <fullName evidence="1">Uncharacterized protein</fullName>
    </submittedName>
</protein>
<dbReference type="Proteomes" id="UP001222027">
    <property type="component" value="Unassembled WGS sequence"/>
</dbReference>
<evidence type="ECO:0000313" key="2">
    <source>
        <dbReference type="Proteomes" id="UP001222027"/>
    </source>
</evidence>
<name>A0AAV8RE72_ENSVE</name>
<reference evidence="1 2" key="1">
    <citation type="submission" date="2022-12" db="EMBL/GenBank/DDBJ databases">
        <title>Chromosome-scale assembly of the Ensete ventricosum genome.</title>
        <authorList>
            <person name="Dussert Y."/>
            <person name="Stocks J."/>
            <person name="Wendawek A."/>
            <person name="Woldeyes F."/>
            <person name="Nichols R.A."/>
            <person name="Borrell J.S."/>
        </authorList>
    </citation>
    <scope>NUCLEOTIDE SEQUENCE [LARGE SCALE GENOMIC DNA]</scope>
    <source>
        <strain evidence="2">cv. Maze</strain>
        <tissue evidence="1">Seeds</tissue>
    </source>
</reference>
<comment type="caution">
    <text evidence="1">The sequence shown here is derived from an EMBL/GenBank/DDBJ whole genome shotgun (WGS) entry which is preliminary data.</text>
</comment>
<gene>
    <name evidence="1" type="ORF">OPV22_009819</name>
</gene>
<dbReference type="EMBL" id="JAQQAF010000003">
    <property type="protein sequence ID" value="KAJ8499267.1"/>
    <property type="molecule type" value="Genomic_DNA"/>
</dbReference>
<proteinExistence type="predicted"/>
<sequence length="137" mass="15859">MLTFSFARISFATMMHLSAHPGTLLEMSSSFCRRGLQQNRYFPILLFRILEAKEKLEGIINQTKEQTTYCLGMPSHNSKKAIHDDDDAEFEKMKIEIEASQENALSLCTEKVLLAQQACELKQRFHQMNQLFFLHSL</sequence>
<organism evidence="1 2">
    <name type="scientific">Ensete ventricosum</name>
    <name type="common">Abyssinian banana</name>
    <name type="synonym">Musa ensete</name>
    <dbReference type="NCBI Taxonomy" id="4639"/>
    <lineage>
        <taxon>Eukaryota</taxon>
        <taxon>Viridiplantae</taxon>
        <taxon>Streptophyta</taxon>
        <taxon>Embryophyta</taxon>
        <taxon>Tracheophyta</taxon>
        <taxon>Spermatophyta</taxon>
        <taxon>Magnoliopsida</taxon>
        <taxon>Liliopsida</taxon>
        <taxon>Zingiberales</taxon>
        <taxon>Musaceae</taxon>
        <taxon>Ensete</taxon>
    </lineage>
</organism>